<reference evidence="1" key="1">
    <citation type="submission" date="2022-03" db="EMBL/GenBank/DDBJ databases">
        <authorList>
            <person name="Sayadi A."/>
        </authorList>
    </citation>
    <scope>NUCLEOTIDE SEQUENCE</scope>
</reference>
<evidence type="ECO:0000313" key="2">
    <source>
        <dbReference type="Proteomes" id="UP001152888"/>
    </source>
</evidence>
<dbReference type="Proteomes" id="UP001152888">
    <property type="component" value="Unassembled WGS sequence"/>
</dbReference>
<gene>
    <name evidence="1" type="ORF">ACAOBT_LOCUS21377</name>
</gene>
<comment type="caution">
    <text evidence="1">The sequence shown here is derived from an EMBL/GenBank/DDBJ whole genome shotgun (WGS) entry which is preliminary data.</text>
</comment>
<evidence type="ECO:0000313" key="1">
    <source>
        <dbReference type="EMBL" id="CAH1993196.1"/>
    </source>
</evidence>
<protein>
    <submittedName>
        <fullName evidence="1">Uncharacterized protein</fullName>
    </submittedName>
</protein>
<accession>A0A9P0PQL2</accession>
<dbReference type="EMBL" id="CAKOFQ010007166">
    <property type="protein sequence ID" value="CAH1993196.1"/>
    <property type="molecule type" value="Genomic_DNA"/>
</dbReference>
<organism evidence="1 2">
    <name type="scientific">Acanthoscelides obtectus</name>
    <name type="common">Bean weevil</name>
    <name type="synonym">Bruchus obtectus</name>
    <dbReference type="NCBI Taxonomy" id="200917"/>
    <lineage>
        <taxon>Eukaryota</taxon>
        <taxon>Metazoa</taxon>
        <taxon>Ecdysozoa</taxon>
        <taxon>Arthropoda</taxon>
        <taxon>Hexapoda</taxon>
        <taxon>Insecta</taxon>
        <taxon>Pterygota</taxon>
        <taxon>Neoptera</taxon>
        <taxon>Endopterygota</taxon>
        <taxon>Coleoptera</taxon>
        <taxon>Polyphaga</taxon>
        <taxon>Cucujiformia</taxon>
        <taxon>Chrysomeloidea</taxon>
        <taxon>Chrysomelidae</taxon>
        <taxon>Bruchinae</taxon>
        <taxon>Bruchini</taxon>
        <taxon>Acanthoscelides</taxon>
    </lineage>
</organism>
<proteinExistence type="predicted"/>
<keyword evidence="2" id="KW-1185">Reference proteome</keyword>
<sequence>MTGFVGATGRMPFSSFLAYFSGVGVTDLVHLSE</sequence>
<dbReference type="AlphaFoldDB" id="A0A9P0PQL2"/>
<name>A0A9P0PQL2_ACAOB</name>